<proteinExistence type="predicted"/>
<evidence type="ECO:0000313" key="1">
    <source>
        <dbReference type="EMBL" id="SUP59196.1"/>
    </source>
</evidence>
<name>A0A380P1U8_WEIVI</name>
<accession>A0A380P1U8</accession>
<protein>
    <submittedName>
        <fullName evidence="1">Uncharacterized protein</fullName>
    </submittedName>
</protein>
<sequence length="41" mass="4728">MNVPVSDPAQDKTGTYFIGYSRHWEVTKHMLETWLTKATTS</sequence>
<organism evidence="1 2">
    <name type="scientific">Weissella viridescens</name>
    <name type="common">Lactobacillus viridescens</name>
    <dbReference type="NCBI Taxonomy" id="1629"/>
    <lineage>
        <taxon>Bacteria</taxon>
        <taxon>Bacillati</taxon>
        <taxon>Bacillota</taxon>
        <taxon>Bacilli</taxon>
        <taxon>Lactobacillales</taxon>
        <taxon>Lactobacillaceae</taxon>
        <taxon>Weissella</taxon>
    </lineage>
</organism>
<dbReference type="EMBL" id="UHIV01000004">
    <property type="protein sequence ID" value="SUP59196.1"/>
    <property type="molecule type" value="Genomic_DNA"/>
</dbReference>
<dbReference type="InterPro" id="IPR011008">
    <property type="entry name" value="Dimeric_a/b-barrel"/>
</dbReference>
<reference evidence="1 2" key="1">
    <citation type="submission" date="2018-06" db="EMBL/GenBank/DDBJ databases">
        <authorList>
            <consortium name="Pathogen Informatics"/>
            <person name="Doyle S."/>
        </authorList>
    </citation>
    <scope>NUCLEOTIDE SEQUENCE [LARGE SCALE GENOMIC DNA]</scope>
    <source>
        <strain evidence="1 2">NCTC13645</strain>
    </source>
</reference>
<gene>
    <name evidence="1" type="ORF">NCTC13645_01449</name>
</gene>
<dbReference type="Proteomes" id="UP000254621">
    <property type="component" value="Unassembled WGS sequence"/>
</dbReference>
<dbReference type="SUPFAM" id="SSF54909">
    <property type="entry name" value="Dimeric alpha+beta barrel"/>
    <property type="match status" value="1"/>
</dbReference>
<dbReference type="AlphaFoldDB" id="A0A380P1U8"/>
<evidence type="ECO:0000313" key="2">
    <source>
        <dbReference type="Proteomes" id="UP000254621"/>
    </source>
</evidence>